<dbReference type="AlphaFoldDB" id="A0A939FEA5"/>
<dbReference type="InterPro" id="IPR036761">
    <property type="entry name" value="TTHA0802/YceI-like_sf"/>
</dbReference>
<gene>
    <name evidence="3" type="ORF">J0695_32275</name>
</gene>
<keyword evidence="4" id="KW-1185">Reference proteome</keyword>
<dbReference type="SUPFAM" id="SSF101874">
    <property type="entry name" value="YceI-like"/>
    <property type="match status" value="1"/>
</dbReference>
<comment type="similarity">
    <text evidence="1">Belongs to the UPF0312 family.</text>
</comment>
<protein>
    <submittedName>
        <fullName evidence="3">YceI family protein</fullName>
    </submittedName>
</protein>
<dbReference type="InterPro" id="IPR007372">
    <property type="entry name" value="Lipid/polyisoprenoid-bd_YceI"/>
</dbReference>
<evidence type="ECO:0000259" key="2">
    <source>
        <dbReference type="SMART" id="SM00867"/>
    </source>
</evidence>
<name>A0A939FEA5_9ACTN</name>
<dbReference type="Proteomes" id="UP000664167">
    <property type="component" value="Unassembled WGS sequence"/>
</dbReference>
<organism evidence="3 4">
    <name type="scientific">Streptomyces beijiangensis</name>
    <dbReference type="NCBI Taxonomy" id="163361"/>
    <lineage>
        <taxon>Bacteria</taxon>
        <taxon>Bacillati</taxon>
        <taxon>Actinomycetota</taxon>
        <taxon>Actinomycetes</taxon>
        <taxon>Kitasatosporales</taxon>
        <taxon>Streptomycetaceae</taxon>
        <taxon>Streptomyces</taxon>
    </lineage>
</organism>
<dbReference type="EMBL" id="JAFLRJ010000394">
    <property type="protein sequence ID" value="MBO0516413.1"/>
    <property type="molecule type" value="Genomic_DNA"/>
</dbReference>
<dbReference type="SMART" id="SM00867">
    <property type="entry name" value="YceI"/>
    <property type="match status" value="1"/>
</dbReference>
<comment type="caution">
    <text evidence="3">The sequence shown here is derived from an EMBL/GenBank/DDBJ whole genome shotgun (WGS) entry which is preliminary data.</text>
</comment>
<accession>A0A939FEA5</accession>
<evidence type="ECO:0000313" key="4">
    <source>
        <dbReference type="Proteomes" id="UP000664167"/>
    </source>
</evidence>
<reference evidence="3" key="1">
    <citation type="submission" date="2021-03" db="EMBL/GenBank/DDBJ databases">
        <title>Streptomyces poriferae sp. nov., a novel marine sponge-derived Actinobacteria species with anti-MRSA activity.</title>
        <authorList>
            <person name="Sandoval-Powers M."/>
            <person name="Kralova S."/>
            <person name="Nguyen G.-S."/>
            <person name="Fawwal D."/>
            <person name="Degnes K."/>
            <person name="Klinkenberg G."/>
            <person name="Sletta H."/>
            <person name="Wentzel A."/>
            <person name="Liles M.R."/>
        </authorList>
    </citation>
    <scope>NUCLEOTIDE SEQUENCE</scope>
    <source>
        <strain evidence="3">DSM 41794</strain>
    </source>
</reference>
<dbReference type="Pfam" id="PF04264">
    <property type="entry name" value="YceI"/>
    <property type="match status" value="1"/>
</dbReference>
<sequence>MENNRDHTTTAPPLGRYRIDTGASAVVFRTRHLFGLAPVRGTFAVRSGTVDIAEPLGASAVRVEIDAASFTTGSGARDGAVRSARFLDTARHPVLTYATDGITEAALTGTLTVCGVSRPVTLAIEEYAMTPEGFTARATTRIDRTEFGVTASRGMAGRYLEVELTVSCVR</sequence>
<dbReference type="PANTHER" id="PTHR34406">
    <property type="entry name" value="PROTEIN YCEI"/>
    <property type="match status" value="1"/>
</dbReference>
<proteinExistence type="inferred from homology"/>
<feature type="domain" description="Lipid/polyisoprenoid-binding YceI-like" evidence="2">
    <location>
        <begin position="16"/>
        <end position="169"/>
    </location>
</feature>
<dbReference type="Gene3D" id="2.40.128.110">
    <property type="entry name" value="Lipid/polyisoprenoid-binding, YceI-like"/>
    <property type="match status" value="1"/>
</dbReference>
<dbReference type="PANTHER" id="PTHR34406:SF1">
    <property type="entry name" value="PROTEIN YCEI"/>
    <property type="match status" value="1"/>
</dbReference>
<evidence type="ECO:0000313" key="3">
    <source>
        <dbReference type="EMBL" id="MBO0516413.1"/>
    </source>
</evidence>
<dbReference type="RefSeq" id="WP_206968140.1">
    <property type="nucleotide sequence ID" value="NZ_BAAAJJ010000009.1"/>
</dbReference>
<evidence type="ECO:0000256" key="1">
    <source>
        <dbReference type="ARBA" id="ARBA00008812"/>
    </source>
</evidence>